<sequence length="230" mass="24565">MRSPLFDAANLENQTRERWTLQSTKMLRVVVTENEPVIATAGAMVAYQGQVKFNHQSSGSLGKFLKKQLTGENTPMMRVTGNGEVFFARDAATVFLMELEGVADVLSVNSSSLLAYDPALDSDIRRLRGAGSLLSGSGLFNVTLSGAGTVALCSKGMPLVLDCSEQPTFVDPQAAVCWSANLTPEITTDININTLIGRGSGEAFQMRFFGPGFVVVQPSEGIGIPVLKAE</sequence>
<reference evidence="1" key="1">
    <citation type="submission" date="2017-12" db="EMBL/GenBank/DDBJ databases">
        <authorList>
            <person name="Thomas-White K."/>
            <person name="Wolfe A.J."/>
        </authorList>
    </citation>
    <scope>NUCLEOTIDE SEQUENCE</scope>
    <source>
        <strain evidence="1">UMB0763</strain>
    </source>
</reference>
<reference evidence="1" key="2">
    <citation type="submission" date="2023-10" db="EMBL/GenBank/DDBJ databases">
        <authorList>
            <person name="Choi B."/>
        </authorList>
    </citation>
    <scope>NUCLEOTIDE SEQUENCE</scope>
    <source>
        <strain evidence="1">UMB0763</strain>
    </source>
</reference>
<dbReference type="EMBL" id="CP136958">
    <property type="protein sequence ID" value="WOT02723.1"/>
    <property type="molecule type" value="Genomic_DNA"/>
</dbReference>
<gene>
    <name evidence="1" type="ORF">CYJ47_02820</name>
</gene>
<dbReference type="InterPro" id="IPR002838">
    <property type="entry name" value="AIM24"/>
</dbReference>
<organism evidence="1 2">
    <name type="scientific">Corynebacterium pyruviciproducens</name>
    <dbReference type="NCBI Taxonomy" id="598660"/>
    <lineage>
        <taxon>Bacteria</taxon>
        <taxon>Bacillati</taxon>
        <taxon>Actinomycetota</taxon>
        <taxon>Actinomycetes</taxon>
        <taxon>Mycobacteriales</taxon>
        <taxon>Corynebacteriaceae</taxon>
        <taxon>Corynebacterium</taxon>
    </lineage>
</organism>
<name>A0AAF0YWZ3_9CORY</name>
<dbReference type="Proteomes" id="UP000234560">
    <property type="component" value="Chromosome"/>
</dbReference>
<protein>
    <submittedName>
        <fullName evidence="1">AIM24 family protein</fullName>
    </submittedName>
</protein>
<dbReference type="Gene3D" id="3.60.160.10">
    <property type="entry name" value="Mitochondrial biogenesis AIM24"/>
    <property type="match status" value="1"/>
</dbReference>
<accession>A0AAF0YWZ3</accession>
<proteinExistence type="predicted"/>
<dbReference type="KEGG" id="cpyr:CYJ47_02820"/>
<dbReference type="AlphaFoldDB" id="A0AAF0YWZ3"/>
<dbReference type="RefSeq" id="WP_101679446.1">
    <property type="nucleotide sequence ID" value="NZ_CAUPGZ010000032.1"/>
</dbReference>
<dbReference type="InterPro" id="IPR036983">
    <property type="entry name" value="AIM24_sf"/>
</dbReference>
<dbReference type="Pfam" id="PF01987">
    <property type="entry name" value="AIM24"/>
    <property type="match status" value="1"/>
</dbReference>
<dbReference type="PANTHER" id="PTHR38074">
    <property type="entry name" value="ALTERED INHERITANCE OF MITOCHONDRIA PROTEIN 24, MITOCHONDRIAL"/>
    <property type="match status" value="1"/>
</dbReference>
<dbReference type="PANTHER" id="PTHR38074:SF1">
    <property type="entry name" value="ALTERED INHERITANCE OF MITOCHONDRIA PROTEIN 24, MITOCHONDRIAL"/>
    <property type="match status" value="1"/>
</dbReference>
<evidence type="ECO:0000313" key="1">
    <source>
        <dbReference type="EMBL" id="WOT02723.1"/>
    </source>
</evidence>
<dbReference type="InterPro" id="IPR016031">
    <property type="entry name" value="Trp_RNA-bd_attenuator-like_dom"/>
</dbReference>
<dbReference type="SUPFAM" id="SSF51219">
    <property type="entry name" value="TRAP-like"/>
    <property type="match status" value="1"/>
</dbReference>
<evidence type="ECO:0000313" key="2">
    <source>
        <dbReference type="Proteomes" id="UP000234560"/>
    </source>
</evidence>